<dbReference type="InterPro" id="IPR003661">
    <property type="entry name" value="HisK_dim/P_dom"/>
</dbReference>
<dbReference type="SMART" id="SM00387">
    <property type="entry name" value="HATPase_c"/>
    <property type="match status" value="1"/>
</dbReference>
<evidence type="ECO:0000256" key="7">
    <source>
        <dbReference type="ARBA" id="ARBA00022777"/>
    </source>
</evidence>
<dbReference type="GO" id="GO:0000155">
    <property type="term" value="F:phosphorelay sensor kinase activity"/>
    <property type="evidence" value="ECO:0007669"/>
    <property type="project" value="InterPro"/>
</dbReference>
<protein>
    <recommendedName>
        <fullName evidence="3">histidine kinase</fullName>
        <ecNumber evidence="3">2.7.13.3</ecNumber>
    </recommendedName>
</protein>
<evidence type="ECO:0000256" key="11">
    <source>
        <dbReference type="SAM" id="Coils"/>
    </source>
</evidence>
<dbReference type="Gene3D" id="1.10.287.130">
    <property type="match status" value="1"/>
</dbReference>
<organism evidence="15 16">
    <name type="scientific">Pelovirga terrestris</name>
    <dbReference type="NCBI Taxonomy" id="2771352"/>
    <lineage>
        <taxon>Bacteria</taxon>
        <taxon>Pseudomonadati</taxon>
        <taxon>Thermodesulfobacteriota</taxon>
        <taxon>Desulfuromonadia</taxon>
        <taxon>Geobacterales</taxon>
        <taxon>Geobacteraceae</taxon>
        <taxon>Pelovirga</taxon>
    </lineage>
</organism>
<dbReference type="EC" id="2.7.13.3" evidence="3"/>
<keyword evidence="6 12" id="KW-0812">Transmembrane</keyword>
<feature type="coiled-coil region" evidence="11">
    <location>
        <begin position="265"/>
        <end position="292"/>
    </location>
</feature>
<dbReference type="AlphaFoldDB" id="A0A8J6QWG2"/>
<sequence length="535" mass="58883">MFNDIVISYQGEIPLKLKNSITVRMTIATAALLVAVLAVVNVWRDTGVVARWQAELQSKSALTANLVLRSFEAVDPDKFPVHQDYLARNLVELPDIHDILVVAANGRVAFSHHPEEIGKLFDPTTEQVCGGCHTAGGIHSESREYTSRNGQPIYHEGFPITNGSACRRCHDSRQEILGMLLMSLELTPFYAELTRRHISFVWLAVAVVLASLLSFWGLFRVLVRQPLARLESDIRSLEGGDFQHLHGPRGENEIAILHASFITMAGRLREARAELENRVREGTQRIDSLSGELDLVYSNLMHLEHLSAMGTVSVEIAHEIRTPLNAMALHLQLLGRSLQRGGGDDEEIGELFGDMNREVQRIVETLNQFMARVRRPMPKPDPEPLGPVVESAIFLMGAEARHAGVVIEKQIAPEVRLLPAHANHIRQILTNLVSNAVKVTPHGGRVRVRAFLDSERVRIAVEDSGPGVPQAMRQRIREPFFTTHPDGTGMGLAIVEHILQDCGGSLDVGDAQDLGGAAFIVTLRDCAPAAGCDTA</sequence>
<evidence type="ECO:0000256" key="5">
    <source>
        <dbReference type="ARBA" id="ARBA00022679"/>
    </source>
</evidence>
<evidence type="ECO:0000256" key="8">
    <source>
        <dbReference type="ARBA" id="ARBA00022989"/>
    </source>
</evidence>
<dbReference type="Pfam" id="PF00512">
    <property type="entry name" value="HisKA"/>
    <property type="match status" value="1"/>
</dbReference>
<proteinExistence type="predicted"/>
<dbReference type="InterPro" id="IPR003660">
    <property type="entry name" value="HAMP_dom"/>
</dbReference>
<dbReference type="InterPro" id="IPR036890">
    <property type="entry name" value="HATPase_C_sf"/>
</dbReference>
<dbReference type="InterPro" id="IPR003594">
    <property type="entry name" value="HATPase_dom"/>
</dbReference>
<evidence type="ECO:0000313" key="15">
    <source>
        <dbReference type="EMBL" id="MBD1399846.1"/>
    </source>
</evidence>
<dbReference type="SUPFAM" id="SSF55874">
    <property type="entry name" value="ATPase domain of HSP90 chaperone/DNA topoisomerase II/histidine kinase"/>
    <property type="match status" value="1"/>
</dbReference>
<dbReference type="Gene3D" id="6.10.340.10">
    <property type="match status" value="1"/>
</dbReference>
<dbReference type="SUPFAM" id="SSF47384">
    <property type="entry name" value="Homodimeric domain of signal transducing histidine kinase"/>
    <property type="match status" value="1"/>
</dbReference>
<dbReference type="GO" id="GO:0016020">
    <property type="term" value="C:membrane"/>
    <property type="evidence" value="ECO:0007669"/>
    <property type="project" value="UniProtKB-SubCell"/>
</dbReference>
<keyword evidence="10 12" id="KW-0472">Membrane</keyword>
<keyword evidence="8 12" id="KW-1133">Transmembrane helix</keyword>
<dbReference type="InterPro" id="IPR050428">
    <property type="entry name" value="TCS_sensor_his_kinase"/>
</dbReference>
<dbReference type="EMBL" id="JACWUN010000003">
    <property type="protein sequence ID" value="MBD1399846.1"/>
    <property type="molecule type" value="Genomic_DNA"/>
</dbReference>
<dbReference type="PANTHER" id="PTHR45436">
    <property type="entry name" value="SENSOR HISTIDINE KINASE YKOH"/>
    <property type="match status" value="1"/>
</dbReference>
<dbReference type="SMART" id="SM00388">
    <property type="entry name" value="HisKA"/>
    <property type="match status" value="1"/>
</dbReference>
<dbReference type="Proteomes" id="UP000632828">
    <property type="component" value="Unassembled WGS sequence"/>
</dbReference>
<dbReference type="InterPro" id="IPR004358">
    <property type="entry name" value="Sig_transdc_His_kin-like_C"/>
</dbReference>
<keyword evidence="16" id="KW-1185">Reference proteome</keyword>
<evidence type="ECO:0000256" key="2">
    <source>
        <dbReference type="ARBA" id="ARBA00004370"/>
    </source>
</evidence>
<dbReference type="PANTHER" id="PTHR45436:SF5">
    <property type="entry name" value="SENSOR HISTIDINE KINASE TRCS"/>
    <property type="match status" value="1"/>
</dbReference>
<reference evidence="15" key="1">
    <citation type="submission" date="2020-09" db="EMBL/GenBank/DDBJ databases">
        <title>Pelobacter alkaliphilus sp. nov., a novel anaerobic arsenate-reducing bacterium from terrestrial mud volcano.</title>
        <authorList>
            <person name="Khomyakova M.A."/>
            <person name="Merkel A.Y."/>
            <person name="Slobodkin A.I."/>
        </authorList>
    </citation>
    <scope>NUCLEOTIDE SEQUENCE</scope>
    <source>
        <strain evidence="15">M08fum</strain>
    </source>
</reference>
<dbReference type="Gene3D" id="3.30.450.290">
    <property type="match status" value="1"/>
</dbReference>
<feature type="domain" description="HAMP" evidence="14">
    <location>
        <begin position="221"/>
        <end position="273"/>
    </location>
</feature>
<dbReference type="CDD" id="cd00082">
    <property type="entry name" value="HisKA"/>
    <property type="match status" value="1"/>
</dbReference>
<dbReference type="PROSITE" id="PS50885">
    <property type="entry name" value="HAMP"/>
    <property type="match status" value="1"/>
</dbReference>
<accession>A0A8J6QWG2</accession>
<dbReference type="PROSITE" id="PS50109">
    <property type="entry name" value="HIS_KIN"/>
    <property type="match status" value="1"/>
</dbReference>
<dbReference type="InterPro" id="IPR036097">
    <property type="entry name" value="HisK_dim/P_sf"/>
</dbReference>
<evidence type="ECO:0000256" key="3">
    <source>
        <dbReference type="ARBA" id="ARBA00012438"/>
    </source>
</evidence>
<evidence type="ECO:0000256" key="6">
    <source>
        <dbReference type="ARBA" id="ARBA00022692"/>
    </source>
</evidence>
<comment type="catalytic activity">
    <reaction evidence="1">
        <text>ATP + protein L-histidine = ADP + protein N-phospho-L-histidine.</text>
        <dbReference type="EC" id="2.7.13.3"/>
    </reaction>
</comment>
<comment type="subcellular location">
    <subcellularLocation>
        <location evidence="2">Membrane</location>
    </subcellularLocation>
</comment>
<evidence type="ECO:0000259" key="14">
    <source>
        <dbReference type="PROSITE" id="PS50885"/>
    </source>
</evidence>
<evidence type="ECO:0000313" key="16">
    <source>
        <dbReference type="Proteomes" id="UP000632828"/>
    </source>
</evidence>
<evidence type="ECO:0000256" key="12">
    <source>
        <dbReference type="SAM" id="Phobius"/>
    </source>
</evidence>
<feature type="transmembrane region" description="Helical" evidence="12">
    <location>
        <begin position="21"/>
        <end position="43"/>
    </location>
</feature>
<dbReference type="PRINTS" id="PR00344">
    <property type="entry name" value="BCTRLSENSOR"/>
</dbReference>
<keyword evidence="4" id="KW-0597">Phosphoprotein</keyword>
<evidence type="ECO:0000256" key="10">
    <source>
        <dbReference type="ARBA" id="ARBA00023136"/>
    </source>
</evidence>
<keyword evidence="7 15" id="KW-0418">Kinase</keyword>
<keyword evidence="9" id="KW-0902">Two-component regulatory system</keyword>
<evidence type="ECO:0000256" key="1">
    <source>
        <dbReference type="ARBA" id="ARBA00000085"/>
    </source>
</evidence>
<evidence type="ECO:0000256" key="4">
    <source>
        <dbReference type="ARBA" id="ARBA00022553"/>
    </source>
</evidence>
<keyword evidence="5" id="KW-0808">Transferase</keyword>
<dbReference type="RefSeq" id="WP_191154111.1">
    <property type="nucleotide sequence ID" value="NZ_JACWUN010000003.1"/>
</dbReference>
<dbReference type="InterPro" id="IPR005467">
    <property type="entry name" value="His_kinase_dom"/>
</dbReference>
<gene>
    <name evidence="15" type="ORF">ICT70_04100</name>
</gene>
<evidence type="ECO:0000259" key="13">
    <source>
        <dbReference type="PROSITE" id="PS50109"/>
    </source>
</evidence>
<evidence type="ECO:0000256" key="9">
    <source>
        <dbReference type="ARBA" id="ARBA00023012"/>
    </source>
</evidence>
<feature type="transmembrane region" description="Helical" evidence="12">
    <location>
        <begin position="199"/>
        <end position="219"/>
    </location>
</feature>
<feature type="domain" description="Histidine kinase" evidence="13">
    <location>
        <begin position="315"/>
        <end position="527"/>
    </location>
</feature>
<name>A0A8J6QWG2_9BACT</name>
<comment type="caution">
    <text evidence="15">The sequence shown here is derived from an EMBL/GenBank/DDBJ whole genome shotgun (WGS) entry which is preliminary data.</text>
</comment>
<dbReference type="Gene3D" id="3.30.565.10">
    <property type="entry name" value="Histidine kinase-like ATPase, C-terminal domain"/>
    <property type="match status" value="1"/>
</dbReference>
<keyword evidence="11" id="KW-0175">Coiled coil</keyword>
<dbReference type="Pfam" id="PF02518">
    <property type="entry name" value="HATPase_c"/>
    <property type="match status" value="1"/>
</dbReference>